<accession>A0AAE4Z979</accession>
<organism evidence="3 4">
    <name type="scientific">Candidatus Kutchimonas denitrificans</name>
    <dbReference type="NCBI Taxonomy" id="3056748"/>
    <lineage>
        <taxon>Bacteria</taxon>
        <taxon>Pseudomonadati</taxon>
        <taxon>Gemmatimonadota</taxon>
        <taxon>Gemmatimonadia</taxon>
        <taxon>Candidatus Palauibacterales</taxon>
        <taxon>Candidatus Palauibacteraceae</taxon>
        <taxon>Candidatus Kutchimonas</taxon>
    </lineage>
</organism>
<evidence type="ECO:0000313" key="4">
    <source>
        <dbReference type="Proteomes" id="UP000702544"/>
    </source>
</evidence>
<dbReference type="AlphaFoldDB" id="A0AAE4Z979"/>
<dbReference type="Proteomes" id="UP000702544">
    <property type="component" value="Unassembled WGS sequence"/>
</dbReference>
<proteinExistence type="predicted"/>
<evidence type="ECO:0000256" key="1">
    <source>
        <dbReference type="PROSITE-ProRule" id="PRU00339"/>
    </source>
</evidence>
<comment type="caution">
    <text evidence="3">The sequence shown here is derived from an EMBL/GenBank/DDBJ whole genome shotgun (WGS) entry which is preliminary data.</text>
</comment>
<dbReference type="SUPFAM" id="SSF48452">
    <property type="entry name" value="TPR-like"/>
    <property type="match status" value="1"/>
</dbReference>
<protein>
    <submittedName>
        <fullName evidence="3">Outer membrane protein assembly factor BamD</fullName>
    </submittedName>
</protein>
<feature type="repeat" description="TPR" evidence="1">
    <location>
        <begin position="141"/>
        <end position="174"/>
    </location>
</feature>
<sequence length="464" mass="51077">MTALSAVVVTAAGCVYFNRLYNANRLFEMGRREIEAGRVGSGQANLAEAIEKAERVVREHPNSRWADDALRLIVQARILRQEWPAAAERGEQLLDYAKSPRDSAKVAGYLGIANLNLGAIAPADSLLSVALASDLDETTRANLHLNRGRARIALGRSEEAEADLTAALELRPDWVEPRLELVRLLAATGSGERTAAETQRLLRQPLNAAEQAAVRNLTQYLASTSPAVAVDALADVENSSLLRDERAQLIKLRGDLKIELGRVEEGLADYDLVSSSAPESRAAVEAQTAVIARQVRRATVPGELEGPLADMMRIHLIPAARTSPEAGRLRDMLIRMDFWVETGGLGYVAAAEAARDELHAPALARNLFLRYAEEEPNALWAPKAILAALDLSGLDSRGPDPEQLRRRLLEDYSDSGYVQAMTGGNDPRFTFEDLEQGLQRQLERMKRLADEEVRNRTAERSRRR</sequence>
<dbReference type="EMBL" id="JAACAK010000075">
    <property type="protein sequence ID" value="NIR75358.1"/>
    <property type="molecule type" value="Genomic_DNA"/>
</dbReference>
<evidence type="ECO:0000256" key="2">
    <source>
        <dbReference type="SAM" id="MobiDB-lite"/>
    </source>
</evidence>
<dbReference type="InterPro" id="IPR019734">
    <property type="entry name" value="TPR_rpt"/>
</dbReference>
<dbReference type="InterPro" id="IPR011990">
    <property type="entry name" value="TPR-like_helical_dom_sf"/>
</dbReference>
<dbReference type="Gene3D" id="1.25.40.10">
    <property type="entry name" value="Tetratricopeptide repeat domain"/>
    <property type="match status" value="2"/>
</dbReference>
<reference evidence="3 4" key="1">
    <citation type="submission" date="2020-01" db="EMBL/GenBank/DDBJ databases">
        <title>Genomes assembled from Gulf of Kutch pelagic sediment metagenomes.</title>
        <authorList>
            <person name="Chandrashekar M."/>
            <person name="Mahajan M.S."/>
            <person name="Dave K.J."/>
            <person name="Vatsa P."/>
            <person name="Nathani N.M."/>
        </authorList>
    </citation>
    <scope>NUCLEOTIDE SEQUENCE [LARGE SCALE GENOMIC DNA]</scope>
    <source>
        <strain evidence="3">KS3-K002</strain>
    </source>
</reference>
<evidence type="ECO:0000313" key="3">
    <source>
        <dbReference type="EMBL" id="NIR75358.1"/>
    </source>
</evidence>
<dbReference type="PROSITE" id="PS50005">
    <property type="entry name" value="TPR"/>
    <property type="match status" value="1"/>
</dbReference>
<keyword evidence="1" id="KW-0802">TPR repeat</keyword>
<dbReference type="SMART" id="SM00028">
    <property type="entry name" value="TPR"/>
    <property type="match status" value="2"/>
</dbReference>
<gene>
    <name evidence="3" type="ORF">GWO12_09670</name>
</gene>
<feature type="region of interest" description="Disordered" evidence="2">
    <location>
        <begin position="445"/>
        <end position="464"/>
    </location>
</feature>
<name>A0AAE4Z979_9BACT</name>